<dbReference type="PANTHER" id="PTHR43280">
    <property type="entry name" value="ARAC-FAMILY TRANSCRIPTIONAL REGULATOR"/>
    <property type="match status" value="1"/>
</dbReference>
<reference evidence="3" key="1">
    <citation type="submission" date="2012-01" db="EMBL/GenBank/DDBJ databases">
        <authorList>
            <person name="Summers A.O."/>
            <person name="Wireman J."/>
        </authorList>
    </citation>
    <scope>NUCLEOTIDE SEQUENCE</scope>
    <source>
        <strain evidence="3">14</strain>
        <plasmid evidence="3">p14-120</plasmid>
    </source>
</reference>
<proteinExistence type="predicted"/>
<organism evidence="3">
    <name type="scientific">Salmonella sp. 14</name>
    <dbReference type="NCBI Taxonomy" id="1179812"/>
    <lineage>
        <taxon>Bacteria</taxon>
        <taxon>Pseudomonadati</taxon>
        <taxon>Pseudomonadota</taxon>
        <taxon>Gammaproteobacteria</taxon>
        <taxon>Enterobacterales</taxon>
        <taxon>Enterobacteriaceae</taxon>
        <taxon>Salmonella</taxon>
    </lineage>
</organism>
<sequence>MCVYFVSVMKFLVISATLTSVFYGGSRLGLNGDMTMINIKELAAAHCEGLNEWGNTIKKELGFSDAKVKTPSGVEPDLFLGQMSVDELSNGILKIKVYSSSQQTDLVHKDCLLGLKKRIFIVNTCGSMLIRNEKNRKIISPGDSVIVPSWSSVIEESFSRRTSLSFIVDISTFADSYDQVKSLLWKNVSELTYGVEINKIISNFYNNNSARYCEKNMSVLTGLLSLEAELNSSSGNNTFCKTHNNRFAVIINYIKNNVKNPGLCLSMIATHLGLTERMVQYILSSENLKFHQLLSTERCAFLASKIRNDVYTDVYVCIFESGFDSVNTANRQFKKIYGLTPRQYQQKIKRESPDKSLYIKHIWG</sequence>
<dbReference type="InterPro" id="IPR018060">
    <property type="entry name" value="HTH_AraC"/>
</dbReference>
<dbReference type="GO" id="GO:0003700">
    <property type="term" value="F:DNA-binding transcription factor activity"/>
    <property type="evidence" value="ECO:0007669"/>
    <property type="project" value="InterPro"/>
</dbReference>
<dbReference type="PANTHER" id="PTHR43280:SF2">
    <property type="entry name" value="HTH-TYPE TRANSCRIPTIONAL REGULATOR EXSA"/>
    <property type="match status" value="1"/>
</dbReference>
<geneLocation type="plasmid" evidence="3">
    <name>p14-120</name>
</geneLocation>
<dbReference type="EMBL" id="JQ418538">
    <property type="protein sequence ID" value="AFK90118.1"/>
    <property type="molecule type" value="Genomic_DNA"/>
</dbReference>
<keyword evidence="3" id="KW-0614">Plasmid</keyword>
<dbReference type="SMART" id="SM00342">
    <property type="entry name" value="HTH_ARAC"/>
    <property type="match status" value="1"/>
</dbReference>
<accession>I3W3E1</accession>
<evidence type="ECO:0000313" key="3">
    <source>
        <dbReference type="EMBL" id="AFK90118.1"/>
    </source>
</evidence>
<dbReference type="PROSITE" id="PS01124">
    <property type="entry name" value="HTH_ARAC_FAMILY_2"/>
    <property type="match status" value="1"/>
</dbReference>
<evidence type="ECO:0000259" key="2">
    <source>
        <dbReference type="PROSITE" id="PS01124"/>
    </source>
</evidence>
<evidence type="ECO:0000256" key="1">
    <source>
        <dbReference type="ARBA" id="ARBA00023125"/>
    </source>
</evidence>
<feature type="domain" description="HTH araC/xylS-type" evidence="2">
    <location>
        <begin position="248"/>
        <end position="347"/>
    </location>
</feature>
<dbReference type="AlphaFoldDB" id="I3W3E1"/>
<name>I3W3E1_9ENTR</name>
<protein>
    <recommendedName>
        <fullName evidence="2">HTH araC/xylS-type domain-containing protein</fullName>
    </recommendedName>
</protein>
<keyword evidence="1" id="KW-0238">DNA-binding</keyword>
<dbReference type="Gene3D" id="1.10.10.60">
    <property type="entry name" value="Homeodomain-like"/>
    <property type="match status" value="1"/>
</dbReference>
<dbReference type="GO" id="GO:0043565">
    <property type="term" value="F:sequence-specific DNA binding"/>
    <property type="evidence" value="ECO:0007669"/>
    <property type="project" value="InterPro"/>
</dbReference>